<feature type="domain" description="Xylanolytic transcriptional activator regulatory" evidence="7">
    <location>
        <begin position="1"/>
        <end position="147"/>
    </location>
</feature>
<dbReference type="EMBL" id="VCHE01000114">
    <property type="protein sequence ID" value="KAB2571019.1"/>
    <property type="molecule type" value="Genomic_DNA"/>
</dbReference>
<evidence type="ECO:0000256" key="2">
    <source>
        <dbReference type="ARBA" id="ARBA00022833"/>
    </source>
</evidence>
<dbReference type="PANTHER" id="PTHR31313">
    <property type="entry name" value="TY1 ENHANCER ACTIVATOR"/>
    <property type="match status" value="1"/>
</dbReference>
<dbReference type="PANTHER" id="PTHR31313:SF86">
    <property type="entry name" value="ZN(2)-C6 FUNGAL-TYPE DOMAIN-CONTAINING PROTEIN"/>
    <property type="match status" value="1"/>
</dbReference>
<evidence type="ECO:0000259" key="7">
    <source>
        <dbReference type="Pfam" id="PF04082"/>
    </source>
</evidence>
<dbReference type="GO" id="GO:0003677">
    <property type="term" value="F:DNA binding"/>
    <property type="evidence" value="ECO:0007669"/>
    <property type="project" value="UniProtKB-KW"/>
</dbReference>
<dbReference type="InterPro" id="IPR051615">
    <property type="entry name" value="Transcr_Regulatory_Elem"/>
</dbReference>
<keyword evidence="6" id="KW-0539">Nucleus</keyword>
<evidence type="ECO:0000256" key="4">
    <source>
        <dbReference type="ARBA" id="ARBA00023125"/>
    </source>
</evidence>
<dbReference type="Proteomes" id="UP000325902">
    <property type="component" value="Unassembled WGS sequence"/>
</dbReference>
<comment type="caution">
    <text evidence="8">The sequence shown here is derived from an EMBL/GenBank/DDBJ whole genome shotgun (WGS) entry which is preliminary data.</text>
</comment>
<evidence type="ECO:0000256" key="5">
    <source>
        <dbReference type="ARBA" id="ARBA00023163"/>
    </source>
</evidence>
<name>A0A5N5D041_9PEZI</name>
<evidence type="ECO:0000256" key="6">
    <source>
        <dbReference type="ARBA" id="ARBA00023242"/>
    </source>
</evidence>
<keyword evidence="1" id="KW-0479">Metal-binding</keyword>
<keyword evidence="3" id="KW-0805">Transcription regulation</keyword>
<accession>A0A5N5D041</accession>
<organism evidence="8 9">
    <name type="scientific">Lasiodiplodia theobromae</name>
    <dbReference type="NCBI Taxonomy" id="45133"/>
    <lineage>
        <taxon>Eukaryota</taxon>
        <taxon>Fungi</taxon>
        <taxon>Dikarya</taxon>
        <taxon>Ascomycota</taxon>
        <taxon>Pezizomycotina</taxon>
        <taxon>Dothideomycetes</taxon>
        <taxon>Dothideomycetes incertae sedis</taxon>
        <taxon>Botryosphaeriales</taxon>
        <taxon>Botryosphaeriaceae</taxon>
        <taxon>Lasiodiplodia</taxon>
    </lineage>
</organism>
<dbReference type="AlphaFoldDB" id="A0A5N5D041"/>
<keyword evidence="9" id="KW-1185">Reference proteome</keyword>
<gene>
    <name evidence="8" type="ORF">DBV05_g10315</name>
</gene>
<proteinExistence type="predicted"/>
<evidence type="ECO:0000256" key="1">
    <source>
        <dbReference type="ARBA" id="ARBA00022723"/>
    </source>
</evidence>
<keyword evidence="5" id="KW-0804">Transcription</keyword>
<evidence type="ECO:0000313" key="9">
    <source>
        <dbReference type="Proteomes" id="UP000325902"/>
    </source>
</evidence>
<keyword evidence="2" id="KW-0862">Zinc</keyword>
<dbReference type="OrthoDB" id="4161332at2759"/>
<dbReference type="GO" id="GO:0006351">
    <property type="term" value="P:DNA-templated transcription"/>
    <property type="evidence" value="ECO:0007669"/>
    <property type="project" value="InterPro"/>
</dbReference>
<evidence type="ECO:0000256" key="3">
    <source>
        <dbReference type="ARBA" id="ARBA00023015"/>
    </source>
</evidence>
<protein>
    <submittedName>
        <fullName evidence="8">Putative transcriptional regulatory protein</fullName>
    </submittedName>
</protein>
<reference evidence="8 9" key="1">
    <citation type="journal article" date="2019" name="Sci. Rep.">
        <title>A multi-omics analysis of the grapevine pathogen Lasiodiplodia theobromae reveals that temperature affects the expression of virulence- and pathogenicity-related genes.</title>
        <authorList>
            <person name="Felix C."/>
            <person name="Meneses R."/>
            <person name="Goncalves M.F.M."/>
            <person name="Tilleman L."/>
            <person name="Duarte A.S."/>
            <person name="Jorrin-Novo J.V."/>
            <person name="Van de Peer Y."/>
            <person name="Deforce D."/>
            <person name="Van Nieuwerburgh F."/>
            <person name="Esteves A.C."/>
            <person name="Alves A."/>
        </authorList>
    </citation>
    <scope>NUCLEOTIDE SEQUENCE [LARGE SCALE GENOMIC DNA]</scope>
    <source>
        <strain evidence="8 9">LA-SOL3</strain>
    </source>
</reference>
<dbReference type="GO" id="GO:0008270">
    <property type="term" value="F:zinc ion binding"/>
    <property type="evidence" value="ECO:0007669"/>
    <property type="project" value="InterPro"/>
</dbReference>
<keyword evidence="4" id="KW-0238">DNA-binding</keyword>
<dbReference type="Pfam" id="PF04082">
    <property type="entry name" value="Fungal_trans"/>
    <property type="match status" value="1"/>
</dbReference>
<dbReference type="CDD" id="cd12148">
    <property type="entry name" value="fungal_TF_MHR"/>
    <property type="match status" value="1"/>
</dbReference>
<dbReference type="InterPro" id="IPR007219">
    <property type="entry name" value="XnlR_reg_dom"/>
</dbReference>
<evidence type="ECO:0000313" key="8">
    <source>
        <dbReference type="EMBL" id="KAB2571019.1"/>
    </source>
</evidence>
<sequence length="172" mass="19507">MITDLGCHLDIPHSASDAELTAIDMEIRRRVYWGAYVGDKFQSLFLGRPPAMLESAGKVSREYLDSYEELEMWTPYVDPLVESSDATVPAYPGRPSYALSTFRSLLQLCDIAARIIDAFYSINSAEISQDALLETRHDVREQLSQWKNNLSLWLKYDPSTQPTPPPHQVTPQ</sequence>